<keyword evidence="1" id="KW-0436">Ligase</keyword>
<evidence type="ECO:0000256" key="4">
    <source>
        <dbReference type="ARBA" id="ARBA00022917"/>
    </source>
</evidence>
<dbReference type="GO" id="GO:0005524">
    <property type="term" value="F:ATP binding"/>
    <property type="evidence" value="ECO:0007669"/>
    <property type="project" value="UniProtKB-KW"/>
</dbReference>
<keyword evidence="2" id="KW-0547">Nucleotide-binding</keyword>
<dbReference type="EMBL" id="AUZX01016259">
    <property type="protein sequence ID" value="EQD26113.1"/>
    <property type="molecule type" value="Genomic_DNA"/>
</dbReference>
<keyword evidence="3" id="KW-0067">ATP-binding</keyword>
<sequence>MDYDRLREEFGIQEVPIGSFDYHLFRRGLIFGQRGLEYIEYSIKNGIKFNAITGLMPSGEMHLGNKSAIDQIIYYQSLGAKITIAVADLESFATRNLSIEKAREVAINKYLVNYIA</sequence>
<dbReference type="PANTHER" id="PTHR10055">
    <property type="entry name" value="TRYPTOPHANYL-TRNA SYNTHETASE"/>
    <property type="match status" value="1"/>
</dbReference>
<dbReference type="GO" id="GO:0006436">
    <property type="term" value="P:tryptophanyl-tRNA aminoacylation"/>
    <property type="evidence" value="ECO:0007669"/>
    <property type="project" value="TreeGrafter"/>
</dbReference>
<dbReference type="InterPro" id="IPR014729">
    <property type="entry name" value="Rossmann-like_a/b/a_fold"/>
</dbReference>
<dbReference type="GO" id="GO:0004830">
    <property type="term" value="F:tryptophan-tRNA ligase activity"/>
    <property type="evidence" value="ECO:0007669"/>
    <property type="project" value="TreeGrafter"/>
</dbReference>
<dbReference type="SUPFAM" id="SSF52374">
    <property type="entry name" value="Nucleotidylyl transferase"/>
    <property type="match status" value="1"/>
</dbReference>
<keyword evidence="4" id="KW-0648">Protein biosynthesis</keyword>
<dbReference type="GO" id="GO:0005737">
    <property type="term" value="C:cytoplasm"/>
    <property type="evidence" value="ECO:0007669"/>
    <property type="project" value="TreeGrafter"/>
</dbReference>
<dbReference type="InterPro" id="IPR002305">
    <property type="entry name" value="aa-tRNA-synth_Ic"/>
</dbReference>
<proteinExistence type="predicted"/>
<reference evidence="7" key="1">
    <citation type="submission" date="2013-08" db="EMBL/GenBank/DDBJ databases">
        <authorList>
            <person name="Mendez C."/>
            <person name="Richter M."/>
            <person name="Ferrer M."/>
            <person name="Sanchez J."/>
        </authorList>
    </citation>
    <scope>NUCLEOTIDE SEQUENCE</scope>
</reference>
<evidence type="ECO:0000256" key="2">
    <source>
        <dbReference type="ARBA" id="ARBA00022741"/>
    </source>
</evidence>
<accession>T0XYZ9</accession>
<comment type="caution">
    <text evidence="7">The sequence shown here is derived from an EMBL/GenBank/DDBJ whole genome shotgun (WGS) entry which is preliminary data.</text>
</comment>
<keyword evidence="5 7" id="KW-0030">Aminoacyl-tRNA synthetase</keyword>
<evidence type="ECO:0000256" key="1">
    <source>
        <dbReference type="ARBA" id="ARBA00022598"/>
    </source>
</evidence>
<organism evidence="7">
    <name type="scientific">mine drainage metagenome</name>
    <dbReference type="NCBI Taxonomy" id="410659"/>
    <lineage>
        <taxon>unclassified sequences</taxon>
        <taxon>metagenomes</taxon>
        <taxon>ecological metagenomes</taxon>
    </lineage>
</organism>
<dbReference type="PANTHER" id="PTHR10055:SF5">
    <property type="entry name" value="TRYPTOPHAN--TRNA LIGASE"/>
    <property type="match status" value="1"/>
</dbReference>
<evidence type="ECO:0000256" key="5">
    <source>
        <dbReference type="ARBA" id="ARBA00023146"/>
    </source>
</evidence>
<reference evidence="7" key="2">
    <citation type="journal article" date="2014" name="ISME J.">
        <title>Microbial stratification in low pH oxic and suboxic macroscopic growths along an acid mine drainage.</title>
        <authorList>
            <person name="Mendez-Garcia C."/>
            <person name="Mesa V."/>
            <person name="Sprenger R.R."/>
            <person name="Richter M."/>
            <person name="Diez M.S."/>
            <person name="Solano J."/>
            <person name="Bargiela R."/>
            <person name="Golyshina O.V."/>
            <person name="Manteca A."/>
            <person name="Ramos J.L."/>
            <person name="Gallego J.R."/>
            <person name="Llorente I."/>
            <person name="Martins Dos Santos V.A."/>
            <person name="Jensen O.N."/>
            <person name="Pelaez A.I."/>
            <person name="Sanchez J."/>
            <person name="Ferrer M."/>
        </authorList>
    </citation>
    <scope>NUCLEOTIDE SEQUENCE</scope>
</reference>
<dbReference type="Pfam" id="PF00579">
    <property type="entry name" value="tRNA-synt_1b"/>
    <property type="match status" value="1"/>
</dbReference>
<dbReference type="AlphaFoldDB" id="T0XYZ9"/>
<name>T0XYZ9_9ZZZZ</name>
<evidence type="ECO:0000256" key="3">
    <source>
        <dbReference type="ARBA" id="ARBA00022840"/>
    </source>
</evidence>
<evidence type="ECO:0000313" key="7">
    <source>
        <dbReference type="EMBL" id="EQD26113.1"/>
    </source>
</evidence>
<evidence type="ECO:0000256" key="6">
    <source>
        <dbReference type="ARBA" id="ARBA00030268"/>
    </source>
</evidence>
<gene>
    <name evidence="7" type="ORF">B1A_21994</name>
</gene>
<protein>
    <recommendedName>
        <fullName evidence="6">Tryptophanyl-tRNA synthetase</fullName>
    </recommendedName>
</protein>
<feature type="non-terminal residue" evidence="7">
    <location>
        <position position="116"/>
    </location>
</feature>
<dbReference type="Gene3D" id="3.40.50.620">
    <property type="entry name" value="HUPs"/>
    <property type="match status" value="1"/>
</dbReference>